<dbReference type="InterPro" id="IPR029470">
    <property type="entry name" value="PDDEXK_4"/>
</dbReference>
<accession>A0A2X2UV52</accession>
<evidence type="ECO:0000313" key="2">
    <source>
        <dbReference type="Proteomes" id="UP000250169"/>
    </source>
</evidence>
<evidence type="ECO:0008006" key="3">
    <source>
        <dbReference type="Google" id="ProtNLM"/>
    </source>
</evidence>
<gene>
    <name evidence="1" type="ORF">NCTC11545_00586</name>
</gene>
<dbReference type="RefSeq" id="WP_111972178.1">
    <property type="nucleotide sequence ID" value="NZ_UAVS01000001.1"/>
</dbReference>
<protein>
    <recommendedName>
        <fullName evidence="3">PD-(D/E)XK nuclease superfamily</fullName>
    </recommendedName>
</protein>
<dbReference type="Pfam" id="PF14281">
    <property type="entry name" value="PDDEXK_4"/>
    <property type="match status" value="1"/>
</dbReference>
<proteinExistence type="predicted"/>
<evidence type="ECO:0000313" key="1">
    <source>
        <dbReference type="EMBL" id="SQA93220.1"/>
    </source>
</evidence>
<sequence>MEIQKLLNDFYKIQKQYQTKGNSFNFFQFIEDKFWKITETKHSRILAFFLNPEETHGQGGTFLKLFLDKLEIDTTNFNQKEWRVYVERNNIDILLQCKTISIVIENKSNGAENQNNQLYRYWDSAIYQFHHKNLQKANDKNFSRILYLPDGWWYDRKPTEQTKERPKYLPADEYPEKLNENIITTWTYTKEIKEWLTECANSISESNIIKHFINSYITYWSKIKLKDKQYMETLKKHLETVEDWKNLNEVINQVQNLKSQWIADFEKEIKAENPDNFWGAKYSKGFPYDFRWGVQNSGWNDLCFIFYPSNYGFSIWGKNFYKVRENYKTKFEEIFNEDFQWIEEPNSDYAMFLKGDCFEFDEIDLPWQFHNNAQLVKRIKEVITKYTNSPKVVELFKTINADPKE</sequence>
<organism evidence="1 2">
    <name type="scientific">Capnocytophaga ochracea</name>
    <dbReference type="NCBI Taxonomy" id="1018"/>
    <lineage>
        <taxon>Bacteria</taxon>
        <taxon>Pseudomonadati</taxon>
        <taxon>Bacteroidota</taxon>
        <taxon>Flavobacteriia</taxon>
        <taxon>Flavobacteriales</taxon>
        <taxon>Flavobacteriaceae</taxon>
        <taxon>Capnocytophaga</taxon>
    </lineage>
</organism>
<reference evidence="1 2" key="1">
    <citation type="submission" date="2018-06" db="EMBL/GenBank/DDBJ databases">
        <authorList>
            <consortium name="Pathogen Informatics"/>
            <person name="Doyle S."/>
        </authorList>
    </citation>
    <scope>NUCLEOTIDE SEQUENCE [LARGE SCALE GENOMIC DNA]</scope>
    <source>
        <strain evidence="1 2">NCTC11545</strain>
    </source>
</reference>
<dbReference type="EMBL" id="UAVS01000001">
    <property type="protein sequence ID" value="SQA93220.1"/>
    <property type="molecule type" value="Genomic_DNA"/>
</dbReference>
<dbReference type="Proteomes" id="UP000250169">
    <property type="component" value="Unassembled WGS sequence"/>
</dbReference>
<dbReference type="AlphaFoldDB" id="A0A2X2UV52"/>
<name>A0A2X2UV52_CAPOC</name>